<gene>
    <name evidence="2" type="ORF">SAMN04324258_1368</name>
</gene>
<dbReference type="AlphaFoldDB" id="A0A1T5JGK3"/>
<dbReference type="PROSITE" id="PS51257">
    <property type="entry name" value="PROKAR_LIPOPROTEIN"/>
    <property type="match status" value="1"/>
</dbReference>
<keyword evidence="1" id="KW-0732">Signal</keyword>
<dbReference type="STRING" id="526729.SAMN04324258_1368"/>
<accession>A0A1T5JGK3</accession>
<evidence type="ECO:0000313" key="2">
    <source>
        <dbReference type="EMBL" id="SKC50601.1"/>
    </source>
</evidence>
<reference evidence="2 3" key="1">
    <citation type="submission" date="2017-02" db="EMBL/GenBank/DDBJ databases">
        <authorList>
            <person name="Peterson S.W."/>
        </authorList>
    </citation>
    <scope>NUCLEOTIDE SEQUENCE [LARGE SCALE GENOMIC DNA]</scope>
    <source>
        <strain evidence="2 3">DSM 21481</strain>
    </source>
</reference>
<keyword evidence="3" id="KW-1185">Reference proteome</keyword>
<dbReference type="RefSeq" id="WP_079572737.1">
    <property type="nucleotide sequence ID" value="NZ_FUZQ01000002.1"/>
</dbReference>
<name>A0A1T5JGK3_9MICO</name>
<dbReference type="EMBL" id="FUZQ01000002">
    <property type="protein sequence ID" value="SKC50601.1"/>
    <property type="molecule type" value="Genomic_DNA"/>
</dbReference>
<protein>
    <submittedName>
        <fullName evidence="2">ABC-type glycerol-3-phosphate transport system, substrate-binding protein</fullName>
    </submittedName>
</protein>
<dbReference type="Proteomes" id="UP000189777">
    <property type="component" value="Unassembled WGS sequence"/>
</dbReference>
<dbReference type="OrthoDB" id="2644341at2"/>
<dbReference type="Gene3D" id="3.40.190.10">
    <property type="entry name" value="Periplasmic binding protein-like II"/>
    <property type="match status" value="1"/>
</dbReference>
<dbReference type="SUPFAM" id="SSF53850">
    <property type="entry name" value="Periplasmic binding protein-like II"/>
    <property type="match status" value="1"/>
</dbReference>
<proteinExistence type="predicted"/>
<sequence length="464" mass="49051">MKSSRRKTALVLVGAMTVSALTACSSSDDDGGLTPAEASAAADEPVTIQVAIDEGLEQGAIDAFDTRIAEFEEENPNITVERQEYTWVGTTFAADLAGGTLPDVFTVPFTDGRGLIERQQVADISALVDELPYAEAFNPNIAAAGQGPDGGQQAIPIAAYGQAVHYNRGIFTEAGLDPDDPPTTWDEVRAAARTISEKTDATGFAEMTKSNTGGWILTTLVYAMGGRAQTVDGDTTTATIDTPEYREALQYLHDLRWEDDSMGDEFLYDWATSHADFGAGKIGMFVSGGGDYGNLATQNAMNPDDYGVTALPLEGEDGAVLGGGTLAAVNAKATDAEQAAAVRWIDFYYMSKLTDEDAAVADAQATADQGQPVGVPILPVFDQGTEDARREWIADLTNVPLDQFAPYSDRVVDQPLEAEPPVATQDLYAALDPVVQAVLTDEGADVDALLADAQAGVQTLIDRG</sequence>
<dbReference type="PANTHER" id="PTHR43649">
    <property type="entry name" value="ARABINOSE-BINDING PROTEIN-RELATED"/>
    <property type="match status" value="1"/>
</dbReference>
<dbReference type="InterPro" id="IPR006059">
    <property type="entry name" value="SBP"/>
</dbReference>
<feature type="signal peptide" evidence="1">
    <location>
        <begin position="1"/>
        <end position="22"/>
    </location>
</feature>
<dbReference type="Pfam" id="PF01547">
    <property type="entry name" value="SBP_bac_1"/>
    <property type="match status" value="1"/>
</dbReference>
<dbReference type="InterPro" id="IPR050490">
    <property type="entry name" value="Bact_solute-bd_prot1"/>
</dbReference>
<evidence type="ECO:0000256" key="1">
    <source>
        <dbReference type="SAM" id="SignalP"/>
    </source>
</evidence>
<feature type="chain" id="PRO_5039164109" evidence="1">
    <location>
        <begin position="23"/>
        <end position="464"/>
    </location>
</feature>
<evidence type="ECO:0000313" key="3">
    <source>
        <dbReference type="Proteomes" id="UP000189777"/>
    </source>
</evidence>
<dbReference type="PANTHER" id="PTHR43649:SF16">
    <property type="entry name" value="SUGAR-BINDING LIPOPROTEIN"/>
    <property type="match status" value="1"/>
</dbReference>
<organism evidence="2 3">
    <name type="scientific">Krasilnikoviella flava</name>
    <dbReference type="NCBI Taxonomy" id="526729"/>
    <lineage>
        <taxon>Bacteria</taxon>
        <taxon>Bacillati</taxon>
        <taxon>Actinomycetota</taxon>
        <taxon>Actinomycetes</taxon>
        <taxon>Micrococcales</taxon>
        <taxon>Promicromonosporaceae</taxon>
        <taxon>Krasilnikoviella</taxon>
    </lineage>
</organism>